<dbReference type="Pfam" id="PF00535">
    <property type="entry name" value="Glycos_transf_2"/>
    <property type="match status" value="1"/>
</dbReference>
<dbReference type="InterPro" id="IPR029044">
    <property type="entry name" value="Nucleotide-diphossugar_trans"/>
</dbReference>
<dbReference type="SUPFAM" id="SSF53448">
    <property type="entry name" value="Nucleotide-diphospho-sugar transferases"/>
    <property type="match status" value="1"/>
</dbReference>
<protein>
    <submittedName>
        <fullName evidence="2">Putative glycosyltransferase EpsH</fullName>
        <ecNumber evidence="2">2.4.-.-</ecNumber>
    </submittedName>
</protein>
<keyword evidence="2" id="KW-0808">Transferase</keyword>
<dbReference type="CDD" id="cd00761">
    <property type="entry name" value="Glyco_tranf_GTA_type"/>
    <property type="match status" value="1"/>
</dbReference>
<dbReference type="Gene3D" id="3.90.550.10">
    <property type="entry name" value="Spore Coat Polysaccharide Biosynthesis Protein SpsA, Chain A"/>
    <property type="match status" value="1"/>
</dbReference>
<evidence type="ECO:0000259" key="1">
    <source>
        <dbReference type="Pfam" id="PF00535"/>
    </source>
</evidence>
<dbReference type="PANTHER" id="PTHR22916:SF3">
    <property type="entry name" value="UDP-GLCNAC:BETAGAL BETA-1,3-N-ACETYLGLUCOSAMINYLTRANSFERASE-LIKE PROTEIN 1"/>
    <property type="match status" value="1"/>
</dbReference>
<dbReference type="PANTHER" id="PTHR22916">
    <property type="entry name" value="GLYCOSYLTRANSFERASE"/>
    <property type="match status" value="1"/>
</dbReference>
<organism evidence="2">
    <name type="scientific">Vibrio parahaemolyticus</name>
    <dbReference type="NCBI Taxonomy" id="670"/>
    <lineage>
        <taxon>Bacteria</taxon>
        <taxon>Pseudomonadati</taxon>
        <taxon>Pseudomonadota</taxon>
        <taxon>Gammaproteobacteria</taxon>
        <taxon>Vibrionales</taxon>
        <taxon>Vibrionaceae</taxon>
        <taxon>Vibrio</taxon>
    </lineage>
</organism>
<gene>
    <name evidence="2" type="primary">epsH</name>
    <name evidence="2" type="ORF">VP356_00016</name>
</gene>
<keyword evidence="2" id="KW-0328">Glycosyltransferase</keyword>
<dbReference type="InterPro" id="IPR001173">
    <property type="entry name" value="Glyco_trans_2-like"/>
</dbReference>
<proteinExistence type="predicted"/>
<dbReference type="GO" id="GO:0016758">
    <property type="term" value="F:hexosyltransferase activity"/>
    <property type="evidence" value="ECO:0007669"/>
    <property type="project" value="UniProtKB-ARBA"/>
</dbReference>
<reference evidence="2" key="1">
    <citation type="submission" date="2020-08" db="EMBL/GenBank/DDBJ databases">
        <title>Genetic structure, function and evolution of capsule biosynthesis loci in Vibrio parahaemolyticus.</title>
        <authorList>
            <person name="Li L."/>
            <person name="Bian S."/>
        </authorList>
    </citation>
    <scope>NUCLEOTIDE SEQUENCE</scope>
    <source>
        <strain evidence="2">VP356</strain>
    </source>
</reference>
<accession>A0A7M1VM18</accession>
<evidence type="ECO:0000313" key="2">
    <source>
        <dbReference type="EMBL" id="QOS16190.1"/>
    </source>
</evidence>
<sequence>MKAANGLVSVIVPYYNDSKFIADCLNSVTSQTITPKEIIIIDDCSNDSEKLNEIVEEISLSSNVSIRVFRNKTNMNGAYGRNKGMQKAEGEFIALIDGDDYWKKNHIEENLTFLTEEKCDFVYSNVLYKYESKYIERKVVDANVLTNKFDALLMSPPQTGSFFFRRTLSEKVKFDEKLKRHQDYQFFCDVLSSQFIALYNNKTTSVYRVPVKVVNGRKKVDYESILNFWEDRQYLFSPNRLSKFITKITKFIIIDDYDFFSSNFKRFTLTKKLQDSKRLRFLIGTELYRKKALFVLLYILAFEPSEIKYKIINYLKKTV</sequence>
<feature type="domain" description="Glycosyltransferase 2-like" evidence="1">
    <location>
        <begin position="9"/>
        <end position="167"/>
    </location>
</feature>
<name>A0A7M1VM18_VIBPH</name>
<dbReference type="EC" id="2.4.-.-" evidence="2"/>
<dbReference type="AlphaFoldDB" id="A0A7M1VM18"/>
<dbReference type="EMBL" id="MT898044">
    <property type="protein sequence ID" value="QOS16190.1"/>
    <property type="molecule type" value="Genomic_DNA"/>
</dbReference>